<organism evidence="1 2">
    <name type="scientific">Mesorhizobium plurifarium</name>
    <dbReference type="NCBI Taxonomy" id="69974"/>
    <lineage>
        <taxon>Bacteria</taxon>
        <taxon>Pseudomonadati</taxon>
        <taxon>Pseudomonadota</taxon>
        <taxon>Alphaproteobacteria</taxon>
        <taxon>Hyphomicrobiales</taxon>
        <taxon>Phyllobacteriaceae</taxon>
        <taxon>Mesorhizobium</taxon>
    </lineage>
</organism>
<evidence type="ECO:0000313" key="2">
    <source>
        <dbReference type="Proteomes" id="UP000046373"/>
    </source>
</evidence>
<dbReference type="EMBL" id="CCNB01000012">
    <property type="protein sequence ID" value="CDX35489.1"/>
    <property type="molecule type" value="Genomic_DNA"/>
</dbReference>
<name>A0A090EV37_MESPL</name>
<evidence type="ECO:0000313" key="1">
    <source>
        <dbReference type="EMBL" id="CDX35489.1"/>
    </source>
</evidence>
<accession>A0A090EV37</accession>
<dbReference type="AlphaFoldDB" id="A0A090EV37"/>
<sequence>MIRDAHSLTSRQSLDVPLGEWSQRFSFVRSLAWIQQSGTGAKGASGAPKLPFTDGYADLPIG</sequence>
<protein>
    <submittedName>
        <fullName evidence="1">Uncharacterized protein</fullName>
    </submittedName>
</protein>
<dbReference type="Proteomes" id="UP000046373">
    <property type="component" value="Unassembled WGS sequence"/>
</dbReference>
<gene>
    <name evidence="1" type="ORF">MPLDJ20_20217</name>
</gene>
<proteinExistence type="predicted"/>
<reference evidence="1 2" key="1">
    <citation type="submission" date="2014-08" db="EMBL/GenBank/DDBJ databases">
        <authorList>
            <person name="Moulin Lionel"/>
        </authorList>
    </citation>
    <scope>NUCLEOTIDE SEQUENCE [LARGE SCALE GENOMIC DNA]</scope>
</reference>